<evidence type="ECO:0000313" key="8">
    <source>
        <dbReference type="EMBL" id="CAI9736267.1"/>
    </source>
</evidence>
<evidence type="ECO:0000256" key="2">
    <source>
        <dbReference type="ARBA" id="ARBA00022723"/>
    </source>
</evidence>
<keyword evidence="2" id="KW-0479">Metal-binding</keyword>
<accession>A0AA36FG28</accession>
<dbReference type="SUPFAM" id="SSF57850">
    <property type="entry name" value="RING/U-box"/>
    <property type="match status" value="1"/>
</dbReference>
<comment type="subcellular location">
    <subcellularLocation>
        <location evidence="1">Nucleus</location>
    </subcellularLocation>
</comment>
<dbReference type="AlphaFoldDB" id="A0AA36FG28"/>
<dbReference type="Pfam" id="PF16207">
    <property type="entry name" value="RAWUL"/>
    <property type="match status" value="1"/>
</dbReference>
<dbReference type="CDD" id="cd16735">
    <property type="entry name" value="RING-HC_PCGF3"/>
    <property type="match status" value="1"/>
</dbReference>
<gene>
    <name evidence="8" type="ORF">OCTVUL_1B019657</name>
</gene>
<protein>
    <submittedName>
        <fullName evidence="8">Group RING finger 3</fullName>
    </submittedName>
</protein>
<dbReference type="InterPro" id="IPR001841">
    <property type="entry name" value="Znf_RING"/>
</dbReference>
<evidence type="ECO:0000256" key="6">
    <source>
        <dbReference type="PROSITE-ProRule" id="PRU00175"/>
    </source>
</evidence>
<name>A0AA36FG28_OCTVU</name>
<sequence>MVLPSSSMFLMFSRIQSIKEESQLETLDEDVSSSDTMMERRIRLKSVNVHITCTLCSGYLIDATTITECLHTFCKSCLVQYLDDNNTCPTCEIVIHQSHPLNYISHDRTMQDIVYKLVPELQENELRRQQQFYKSRGVPFPKSIGANEECVETERTHTQPPDSDTQDYHRSDEQVNICLEGRGVSMRNLKRKFIRCSSQATIMQLKKFVALKVFNSSAKHTDIDILCNDAILGKDHTLKFISVTSWQAKDTPLMLHYRQRVDL</sequence>
<dbReference type="Pfam" id="PF13923">
    <property type="entry name" value="zf-C3HC4_2"/>
    <property type="match status" value="1"/>
</dbReference>
<proteinExistence type="predicted"/>
<evidence type="ECO:0000256" key="1">
    <source>
        <dbReference type="ARBA" id="ARBA00004123"/>
    </source>
</evidence>
<dbReference type="Gene3D" id="3.30.40.10">
    <property type="entry name" value="Zinc/RING finger domain, C3HC4 (zinc finger)"/>
    <property type="match status" value="1"/>
</dbReference>
<dbReference type="FunFam" id="3.30.40.10:FF:000033">
    <property type="entry name" value="Polycomb group RING finger protein 3"/>
    <property type="match status" value="1"/>
</dbReference>
<dbReference type="PROSITE" id="PS00518">
    <property type="entry name" value="ZF_RING_1"/>
    <property type="match status" value="1"/>
</dbReference>
<dbReference type="InterPro" id="IPR051507">
    <property type="entry name" value="PcG_RING_finger"/>
</dbReference>
<organism evidence="8 9">
    <name type="scientific">Octopus vulgaris</name>
    <name type="common">Common octopus</name>
    <dbReference type="NCBI Taxonomy" id="6645"/>
    <lineage>
        <taxon>Eukaryota</taxon>
        <taxon>Metazoa</taxon>
        <taxon>Spiralia</taxon>
        <taxon>Lophotrochozoa</taxon>
        <taxon>Mollusca</taxon>
        <taxon>Cephalopoda</taxon>
        <taxon>Coleoidea</taxon>
        <taxon>Octopodiformes</taxon>
        <taxon>Octopoda</taxon>
        <taxon>Incirrata</taxon>
        <taxon>Octopodidae</taxon>
        <taxon>Octopus</taxon>
    </lineage>
</organism>
<evidence type="ECO:0000256" key="5">
    <source>
        <dbReference type="ARBA" id="ARBA00023242"/>
    </source>
</evidence>
<keyword evidence="5" id="KW-0539">Nucleus</keyword>
<evidence type="ECO:0000313" key="9">
    <source>
        <dbReference type="Proteomes" id="UP001162480"/>
    </source>
</evidence>
<dbReference type="Gene3D" id="3.10.20.90">
    <property type="entry name" value="Phosphatidylinositol 3-kinase Catalytic Subunit, Chain A, domain 1"/>
    <property type="match status" value="1"/>
</dbReference>
<dbReference type="InterPro" id="IPR032443">
    <property type="entry name" value="RAWUL"/>
</dbReference>
<reference evidence="8" key="1">
    <citation type="submission" date="2023-08" db="EMBL/GenBank/DDBJ databases">
        <authorList>
            <person name="Alioto T."/>
            <person name="Alioto T."/>
            <person name="Gomez Garrido J."/>
        </authorList>
    </citation>
    <scope>NUCLEOTIDE SEQUENCE</scope>
</reference>
<dbReference type="InterPro" id="IPR017907">
    <property type="entry name" value="Znf_RING_CS"/>
</dbReference>
<evidence type="ECO:0000256" key="4">
    <source>
        <dbReference type="ARBA" id="ARBA00022833"/>
    </source>
</evidence>
<dbReference type="Proteomes" id="UP001162480">
    <property type="component" value="Chromosome 18"/>
</dbReference>
<dbReference type="GO" id="GO:0031519">
    <property type="term" value="C:PcG protein complex"/>
    <property type="evidence" value="ECO:0007669"/>
    <property type="project" value="UniProtKB-ARBA"/>
</dbReference>
<feature type="domain" description="RING-type" evidence="7">
    <location>
        <begin position="53"/>
        <end position="92"/>
    </location>
</feature>
<dbReference type="PANTHER" id="PTHR45893">
    <property type="entry name" value="POLYCOMB GROUP RING FINGER PROTEIN"/>
    <property type="match status" value="1"/>
</dbReference>
<evidence type="ECO:0000256" key="3">
    <source>
        <dbReference type="ARBA" id="ARBA00022771"/>
    </source>
</evidence>
<dbReference type="CDD" id="cd17083">
    <property type="entry name" value="RAWUL_PCGF3"/>
    <property type="match status" value="1"/>
</dbReference>
<dbReference type="PROSITE" id="PS50089">
    <property type="entry name" value="ZF_RING_2"/>
    <property type="match status" value="1"/>
</dbReference>
<dbReference type="GO" id="GO:0008270">
    <property type="term" value="F:zinc ion binding"/>
    <property type="evidence" value="ECO:0007669"/>
    <property type="project" value="UniProtKB-KW"/>
</dbReference>
<keyword evidence="9" id="KW-1185">Reference proteome</keyword>
<dbReference type="SMART" id="SM00184">
    <property type="entry name" value="RING"/>
    <property type="match status" value="1"/>
</dbReference>
<keyword evidence="3 6" id="KW-0863">Zinc-finger</keyword>
<dbReference type="EMBL" id="OX597831">
    <property type="protein sequence ID" value="CAI9736267.1"/>
    <property type="molecule type" value="Genomic_DNA"/>
</dbReference>
<keyword evidence="4" id="KW-0862">Zinc</keyword>
<dbReference type="InterPro" id="IPR013083">
    <property type="entry name" value="Znf_RING/FYVE/PHD"/>
</dbReference>
<evidence type="ECO:0000259" key="7">
    <source>
        <dbReference type="PROSITE" id="PS50089"/>
    </source>
</evidence>